<gene>
    <name evidence="5" type="primary">SERF2</name>
</gene>
<dbReference type="Proteomes" id="UP000189704">
    <property type="component" value="Unplaced"/>
</dbReference>
<reference evidence="5" key="1">
    <citation type="submission" date="2025-08" db="UniProtKB">
        <authorList>
            <consortium name="RefSeq"/>
        </authorList>
    </citation>
    <scope>IDENTIFICATION</scope>
</reference>
<feature type="region of interest" description="Disordered" evidence="2">
    <location>
        <begin position="1"/>
        <end position="69"/>
    </location>
</feature>
<keyword evidence="4" id="KW-1185">Reference proteome</keyword>
<comment type="similarity">
    <text evidence="1">Belongs to the SERF family.</text>
</comment>
<dbReference type="PANTHER" id="PTHR13596:SF6">
    <property type="entry name" value="SMALL EDRK-RICH FACTOR-LIKE N-TERMINAL DOMAIN-CONTAINING PROTEIN"/>
    <property type="match status" value="1"/>
</dbReference>
<organism evidence="4 5">
    <name type="scientific">Carlito syrichta</name>
    <name type="common">Philippine tarsier</name>
    <name type="synonym">Tarsius syrichta</name>
    <dbReference type="NCBI Taxonomy" id="1868482"/>
    <lineage>
        <taxon>Eukaryota</taxon>
        <taxon>Metazoa</taxon>
        <taxon>Chordata</taxon>
        <taxon>Craniata</taxon>
        <taxon>Vertebrata</taxon>
        <taxon>Euteleostomi</taxon>
        <taxon>Mammalia</taxon>
        <taxon>Eutheria</taxon>
        <taxon>Euarchontoglires</taxon>
        <taxon>Primates</taxon>
        <taxon>Haplorrhini</taxon>
        <taxon>Tarsiiformes</taxon>
        <taxon>Tarsiidae</taxon>
        <taxon>Carlito</taxon>
    </lineage>
</organism>
<sequence length="249" mass="26983">MTRGNQRELARQKNMKKQSDSVKGKRRDDGLSAAARKQSAPSSLPPGTRRSCSRSRKRQTRRRRNPSSFVASCPTLLPFACVPGASPTTLAFPPVVLTGPSTDGIPFALSLQRVPFVLPSPQFVHLFESWPKNPAAHRLPVVSCSQVFTFSSVIHRMRLVFVFVLPLSSRSGLKPGGCLCAPFFLCPGLFCGSGLLISLCPGLDCLFSFLSPKAEPTLQSLLVFPRPRLQLKSQERAGATLSAGISSGF</sequence>
<name>A0A3Q0DXF5_CARSF</name>
<dbReference type="RefSeq" id="XP_021568824.1">
    <property type="nucleotide sequence ID" value="XM_021713149.1"/>
</dbReference>
<evidence type="ECO:0000313" key="5">
    <source>
        <dbReference type="RefSeq" id="XP_021568824.1"/>
    </source>
</evidence>
<dbReference type="AlphaFoldDB" id="A0A3Q0DXF5"/>
<accession>A0A3Q0DXF5</accession>
<dbReference type="InterPro" id="IPR007513">
    <property type="entry name" value="SERF-like_N"/>
</dbReference>
<dbReference type="OrthoDB" id="18018at2759"/>
<evidence type="ECO:0000256" key="1">
    <source>
        <dbReference type="ARBA" id="ARBA00007309"/>
    </source>
</evidence>
<dbReference type="GeneID" id="103262009"/>
<dbReference type="Pfam" id="PF04419">
    <property type="entry name" value="SERF-like_N"/>
    <property type="match status" value="1"/>
</dbReference>
<evidence type="ECO:0000313" key="4">
    <source>
        <dbReference type="Proteomes" id="UP000189704"/>
    </source>
</evidence>
<feature type="compositionally biased region" description="Basic residues" evidence="2">
    <location>
        <begin position="51"/>
        <end position="65"/>
    </location>
</feature>
<proteinExistence type="inferred from homology"/>
<feature type="domain" description="Small EDRK-rich factor-like N-terminal" evidence="3">
    <location>
        <begin position="1"/>
        <end position="37"/>
    </location>
</feature>
<feature type="compositionally biased region" description="Basic and acidic residues" evidence="2">
    <location>
        <begin position="1"/>
        <end position="30"/>
    </location>
</feature>
<dbReference type="PANTHER" id="PTHR13596">
    <property type="entry name" value="SMALL EDRK-RICH FACTOR 1"/>
    <property type="match status" value="1"/>
</dbReference>
<protein>
    <submittedName>
        <fullName evidence="5">Small EDRK-rich factor 2 isoform X1</fullName>
    </submittedName>
</protein>
<dbReference type="InterPro" id="IPR040211">
    <property type="entry name" value="SERF1/2-like"/>
</dbReference>
<dbReference type="CTD" id="10169"/>
<evidence type="ECO:0000259" key="3">
    <source>
        <dbReference type="Pfam" id="PF04419"/>
    </source>
</evidence>
<evidence type="ECO:0000256" key="2">
    <source>
        <dbReference type="SAM" id="MobiDB-lite"/>
    </source>
</evidence>